<accession>A0A2T8FB49</accession>
<evidence type="ECO:0000256" key="2">
    <source>
        <dbReference type="ARBA" id="ARBA00022763"/>
    </source>
</evidence>
<dbReference type="PROSITE" id="PS50151">
    <property type="entry name" value="UVR"/>
    <property type="match status" value="1"/>
</dbReference>
<dbReference type="FunFam" id="3.40.1440.10:FF:000001">
    <property type="entry name" value="UvrABC system protein C"/>
    <property type="match status" value="1"/>
</dbReference>
<dbReference type="Pfam" id="PF08459">
    <property type="entry name" value="UvrC_RNaseH_dom"/>
    <property type="match status" value="1"/>
</dbReference>
<dbReference type="Pfam" id="PF14520">
    <property type="entry name" value="HHH_5"/>
    <property type="match status" value="1"/>
</dbReference>
<dbReference type="InterPro" id="IPR000305">
    <property type="entry name" value="GIY-YIG_endonuc"/>
</dbReference>
<dbReference type="SMART" id="SM00465">
    <property type="entry name" value="GIYc"/>
    <property type="match status" value="1"/>
</dbReference>
<feature type="domain" description="GIY-YIG" evidence="9">
    <location>
        <begin position="16"/>
        <end position="95"/>
    </location>
</feature>
<reference evidence="11 12" key="1">
    <citation type="submission" date="2018-04" db="EMBL/GenBank/DDBJ databases">
        <title>Genome of Nocardioides gansuensis WSJ-1.</title>
        <authorList>
            <person name="Wu S."/>
            <person name="Wang G."/>
        </authorList>
    </citation>
    <scope>NUCLEOTIDE SEQUENCE [LARGE SCALE GENOMIC DNA]</scope>
    <source>
        <strain evidence="11 12">WSJ-1</strain>
    </source>
</reference>
<evidence type="ECO:0000256" key="6">
    <source>
        <dbReference type="ARBA" id="ARBA00023236"/>
    </source>
</evidence>
<evidence type="ECO:0000313" key="11">
    <source>
        <dbReference type="EMBL" id="PVG82932.1"/>
    </source>
</evidence>
<dbReference type="GO" id="GO:0009432">
    <property type="term" value="P:SOS response"/>
    <property type="evidence" value="ECO:0007669"/>
    <property type="project" value="UniProtKB-UniRule"/>
</dbReference>
<feature type="domain" description="UvrC family homology region profile" evidence="10">
    <location>
        <begin position="259"/>
        <end position="513"/>
    </location>
</feature>
<dbReference type="InterPro" id="IPR004791">
    <property type="entry name" value="UvrC"/>
</dbReference>
<feature type="domain" description="UVR" evidence="8">
    <location>
        <begin position="208"/>
        <end position="243"/>
    </location>
</feature>
<dbReference type="Gene3D" id="3.30.420.340">
    <property type="entry name" value="UvrC, RNAse H endonuclease domain"/>
    <property type="match status" value="1"/>
</dbReference>
<name>A0A2T8FB49_9ACTN</name>
<dbReference type="OrthoDB" id="9804933at2"/>
<dbReference type="GO" id="GO:0006289">
    <property type="term" value="P:nucleotide-excision repair"/>
    <property type="evidence" value="ECO:0007669"/>
    <property type="project" value="UniProtKB-UniRule"/>
</dbReference>
<dbReference type="InterPro" id="IPR001162">
    <property type="entry name" value="UvrC_RNase_H_dom"/>
</dbReference>
<keyword evidence="3 7" id="KW-0228">DNA excision</keyword>
<dbReference type="PROSITE" id="PS50165">
    <property type="entry name" value="UVRC"/>
    <property type="match status" value="1"/>
</dbReference>
<protein>
    <recommendedName>
        <fullName evidence="7">UvrABC system protein C</fullName>
        <shortName evidence="7">Protein UvrC</shortName>
    </recommendedName>
    <alternativeName>
        <fullName evidence="7">Excinuclease ABC subunit C</fullName>
    </alternativeName>
</protein>
<proteinExistence type="inferred from homology"/>
<dbReference type="SUPFAM" id="SSF47781">
    <property type="entry name" value="RuvA domain 2-like"/>
    <property type="match status" value="1"/>
</dbReference>
<dbReference type="InterPro" id="IPR010994">
    <property type="entry name" value="RuvA_2-like"/>
</dbReference>
<evidence type="ECO:0000313" key="12">
    <source>
        <dbReference type="Proteomes" id="UP000246018"/>
    </source>
</evidence>
<dbReference type="Pfam" id="PF22920">
    <property type="entry name" value="UvrC_RNaseH"/>
    <property type="match status" value="1"/>
</dbReference>
<dbReference type="EMBL" id="QDGZ01000004">
    <property type="protein sequence ID" value="PVG82932.1"/>
    <property type="molecule type" value="Genomic_DNA"/>
</dbReference>
<dbReference type="NCBIfam" id="TIGR00194">
    <property type="entry name" value="uvrC"/>
    <property type="match status" value="1"/>
</dbReference>
<keyword evidence="6 7" id="KW-0742">SOS response</keyword>
<dbReference type="SUPFAM" id="SSF82771">
    <property type="entry name" value="GIY-YIG endonuclease"/>
    <property type="match status" value="1"/>
</dbReference>
<dbReference type="RefSeq" id="WP_116572363.1">
    <property type="nucleotide sequence ID" value="NZ_QDGZ01000004.1"/>
</dbReference>
<dbReference type="GO" id="GO:0009380">
    <property type="term" value="C:excinuclease repair complex"/>
    <property type="evidence" value="ECO:0007669"/>
    <property type="project" value="InterPro"/>
</dbReference>
<dbReference type="InterPro" id="IPR047296">
    <property type="entry name" value="GIY-YIG_UvrC_Cho"/>
</dbReference>
<dbReference type="InterPro" id="IPR035901">
    <property type="entry name" value="GIY-YIG_endonuc_sf"/>
</dbReference>
<dbReference type="Pfam" id="PF01541">
    <property type="entry name" value="GIY-YIG"/>
    <property type="match status" value="1"/>
</dbReference>
<dbReference type="Gene3D" id="4.10.860.10">
    <property type="entry name" value="UVR domain"/>
    <property type="match status" value="1"/>
</dbReference>
<dbReference type="AlphaFoldDB" id="A0A2T8FB49"/>
<evidence type="ECO:0000256" key="7">
    <source>
        <dbReference type="HAMAP-Rule" id="MF_00203"/>
    </source>
</evidence>
<dbReference type="Pfam" id="PF02151">
    <property type="entry name" value="UVR"/>
    <property type="match status" value="1"/>
</dbReference>
<dbReference type="NCBIfam" id="NF001824">
    <property type="entry name" value="PRK00558.1-5"/>
    <property type="match status" value="1"/>
</dbReference>
<dbReference type="InterPro" id="IPR036876">
    <property type="entry name" value="UVR_dom_sf"/>
</dbReference>
<evidence type="ECO:0000259" key="8">
    <source>
        <dbReference type="PROSITE" id="PS50151"/>
    </source>
</evidence>
<evidence type="ECO:0000256" key="4">
    <source>
        <dbReference type="ARBA" id="ARBA00022881"/>
    </source>
</evidence>
<keyword evidence="5 7" id="KW-0234">DNA repair</keyword>
<dbReference type="PROSITE" id="PS50164">
    <property type="entry name" value="GIY_YIG"/>
    <property type="match status" value="1"/>
</dbReference>
<evidence type="ECO:0000256" key="1">
    <source>
        <dbReference type="ARBA" id="ARBA00022490"/>
    </source>
</evidence>
<dbReference type="FunFam" id="3.30.420.340:FF:000003">
    <property type="entry name" value="UvrABC system protein C"/>
    <property type="match status" value="1"/>
</dbReference>
<dbReference type="InterPro" id="IPR050066">
    <property type="entry name" value="UvrABC_protein_C"/>
</dbReference>
<dbReference type="GO" id="GO:0003677">
    <property type="term" value="F:DNA binding"/>
    <property type="evidence" value="ECO:0007669"/>
    <property type="project" value="UniProtKB-UniRule"/>
</dbReference>
<dbReference type="HAMAP" id="MF_00203">
    <property type="entry name" value="UvrC"/>
    <property type="match status" value="1"/>
</dbReference>
<comment type="function">
    <text evidence="7">The UvrABC repair system catalyzes the recognition and processing of DNA lesions. UvrC both incises the 5' and 3' sides of the lesion. The N-terminal half is responsible for the 3' incision and the C-terminal half is responsible for the 5' incision.</text>
</comment>
<dbReference type="Gene3D" id="3.40.1440.10">
    <property type="entry name" value="GIY-YIG endonuclease"/>
    <property type="match status" value="1"/>
</dbReference>
<comment type="caution">
    <text evidence="11">The sequence shown here is derived from an EMBL/GenBank/DDBJ whole genome shotgun (WGS) entry which is preliminary data.</text>
</comment>
<gene>
    <name evidence="7" type="primary">uvrC</name>
    <name evidence="11" type="ORF">DDE18_11355</name>
</gene>
<dbReference type="InterPro" id="IPR003583">
    <property type="entry name" value="Hlx-hairpin-Hlx_DNA-bd_motif"/>
</dbReference>
<dbReference type="PANTHER" id="PTHR30562:SF1">
    <property type="entry name" value="UVRABC SYSTEM PROTEIN C"/>
    <property type="match status" value="1"/>
</dbReference>
<comment type="subcellular location">
    <subcellularLocation>
        <location evidence="7">Cytoplasm</location>
    </subcellularLocation>
</comment>
<evidence type="ECO:0000256" key="3">
    <source>
        <dbReference type="ARBA" id="ARBA00022769"/>
    </source>
</evidence>
<dbReference type="Proteomes" id="UP000246018">
    <property type="component" value="Unassembled WGS sequence"/>
</dbReference>
<comment type="subunit">
    <text evidence="7">Interacts with UvrB in an incision complex.</text>
</comment>
<sequence>MASPSSYRPAPGSIPTQPGVYRFRDAKGRVIYVGKAKNLRARLSSYFQDVGGLHPRTASMVTTGASVEWTVVKTEVEALQLEYSWIKEFDPRFNVKYRDDKSYPWLAVTVGEEFPRVMVGRGAKKRGTRYFGPYSHAWAIRETVDLLLRVFPMRSCSNGVFTRSRQIGRPCLLGYIDKCVAPCVGNVTAEEHRRIVDDFCDFMAGNTSAFVKRIEREMYAASEALDFEKAARLRDDLAAMHKALEKQAVVLPDGTDADIIALAEDPLEVAVQIFHVRGGRIRGQRGWVADRTDEGGTPELVQDFVLQMYAGDPESIPREVLVPALPPDADVLEELLGDLRGSRVTIRVPQRGAKLDLQQTVANNAGQALALHKTKRASDLTTRNRALEEIQQALGLDEVPLRIECYDISNLQGTEVVASMVVFEDGLARKGEYRRFVIRGVDGQNDVASMHEVITRRFRRLLDEQARSEQRVTEDGPMLVDPETGRPRKFAYSPGLVVVDGGPPQVAAAQQALDELGIDDIPVCGLAKRLEEVWLPRQEDPVILPRTSEGLYLLQRVRDEAHRFAIAHHRSRRSKSMVESLLDDVPGLGEVRRKTLMKHFGSLRKLRAAEVEEIALVPGIGPRTAAAIKQAVAASDATRKTVSPRVNTATGEIIEED</sequence>
<dbReference type="SUPFAM" id="SSF46600">
    <property type="entry name" value="C-terminal UvrC-binding domain of UvrB"/>
    <property type="match status" value="1"/>
</dbReference>
<evidence type="ECO:0000256" key="5">
    <source>
        <dbReference type="ARBA" id="ARBA00023204"/>
    </source>
</evidence>
<evidence type="ECO:0000259" key="9">
    <source>
        <dbReference type="PROSITE" id="PS50164"/>
    </source>
</evidence>
<dbReference type="InterPro" id="IPR001943">
    <property type="entry name" value="UVR_dom"/>
</dbReference>
<evidence type="ECO:0000259" key="10">
    <source>
        <dbReference type="PROSITE" id="PS50165"/>
    </source>
</evidence>
<keyword evidence="1 7" id="KW-0963">Cytoplasm</keyword>
<dbReference type="PANTHER" id="PTHR30562">
    <property type="entry name" value="UVRC/OXIDOREDUCTASE"/>
    <property type="match status" value="1"/>
</dbReference>
<dbReference type="SMART" id="SM00278">
    <property type="entry name" value="HhH1"/>
    <property type="match status" value="2"/>
</dbReference>
<dbReference type="Gene3D" id="1.10.150.20">
    <property type="entry name" value="5' to 3' exonuclease, C-terminal subdomain"/>
    <property type="match status" value="1"/>
</dbReference>
<dbReference type="GO" id="GO:0005737">
    <property type="term" value="C:cytoplasm"/>
    <property type="evidence" value="ECO:0007669"/>
    <property type="project" value="UniProtKB-SubCell"/>
</dbReference>
<organism evidence="11 12">
    <name type="scientific">Nocardioides gansuensis</name>
    <dbReference type="NCBI Taxonomy" id="2138300"/>
    <lineage>
        <taxon>Bacteria</taxon>
        <taxon>Bacillati</taxon>
        <taxon>Actinomycetota</taxon>
        <taxon>Actinomycetes</taxon>
        <taxon>Propionibacteriales</taxon>
        <taxon>Nocardioidaceae</taxon>
        <taxon>Nocardioides</taxon>
    </lineage>
</organism>
<dbReference type="InterPro" id="IPR038476">
    <property type="entry name" value="UvrC_RNase_H_dom_sf"/>
</dbReference>
<keyword evidence="2 7" id="KW-0227">DNA damage</keyword>
<comment type="similarity">
    <text evidence="7">Belongs to the UvrC family.</text>
</comment>
<keyword evidence="4 7" id="KW-0267">Excision nuclease</keyword>
<dbReference type="GO" id="GO:0009381">
    <property type="term" value="F:excinuclease ABC activity"/>
    <property type="evidence" value="ECO:0007669"/>
    <property type="project" value="UniProtKB-UniRule"/>
</dbReference>
<keyword evidence="12" id="KW-1185">Reference proteome</keyword>
<dbReference type="CDD" id="cd10434">
    <property type="entry name" value="GIY-YIG_UvrC_Cho"/>
    <property type="match status" value="1"/>
</dbReference>